<keyword evidence="10" id="KW-0238">DNA-binding</keyword>
<dbReference type="Pfam" id="PF17854">
    <property type="entry name" value="FtsK_alpha"/>
    <property type="match status" value="1"/>
</dbReference>
<evidence type="ECO:0000256" key="13">
    <source>
        <dbReference type="ARBA" id="ARBA00025923"/>
    </source>
</evidence>
<keyword evidence="6 14" id="KW-0547">Nucleotide-binding</keyword>
<gene>
    <name evidence="18" type="ORF">ENR01_02590</name>
</gene>
<evidence type="ECO:0000256" key="15">
    <source>
        <dbReference type="SAM" id="MobiDB-lite"/>
    </source>
</evidence>
<evidence type="ECO:0000256" key="11">
    <source>
        <dbReference type="ARBA" id="ARBA00023136"/>
    </source>
</evidence>
<feature type="region of interest" description="Disordered" evidence="15">
    <location>
        <begin position="197"/>
        <end position="216"/>
    </location>
</feature>
<feature type="transmembrane region" description="Helical" evidence="16">
    <location>
        <begin position="21"/>
        <end position="43"/>
    </location>
</feature>
<keyword evidence="12" id="KW-0131">Cell cycle</keyword>
<dbReference type="AlphaFoldDB" id="A0A831Z322"/>
<feature type="domain" description="FtsK" evidence="17">
    <location>
        <begin position="374"/>
        <end position="560"/>
    </location>
</feature>
<evidence type="ECO:0000256" key="9">
    <source>
        <dbReference type="ARBA" id="ARBA00022989"/>
    </source>
</evidence>
<dbReference type="Pfam" id="PF01580">
    <property type="entry name" value="FtsK_SpoIIIE"/>
    <property type="match status" value="1"/>
</dbReference>
<evidence type="ECO:0000256" key="10">
    <source>
        <dbReference type="ARBA" id="ARBA00023125"/>
    </source>
</evidence>
<organism evidence="18">
    <name type="scientific">candidate division WWE3 bacterium</name>
    <dbReference type="NCBI Taxonomy" id="2053526"/>
    <lineage>
        <taxon>Bacteria</taxon>
        <taxon>Katanobacteria</taxon>
    </lineage>
</organism>
<evidence type="ECO:0000256" key="2">
    <source>
        <dbReference type="ARBA" id="ARBA00006474"/>
    </source>
</evidence>
<evidence type="ECO:0000256" key="3">
    <source>
        <dbReference type="ARBA" id="ARBA00022475"/>
    </source>
</evidence>
<dbReference type="GO" id="GO:0051301">
    <property type="term" value="P:cell division"/>
    <property type="evidence" value="ECO:0007669"/>
    <property type="project" value="UniProtKB-KW"/>
</dbReference>
<comment type="similarity">
    <text evidence="2">Belongs to the FtsK/SpoIIIE/SftA family.</text>
</comment>
<feature type="transmembrane region" description="Helical" evidence="16">
    <location>
        <begin position="89"/>
        <end position="107"/>
    </location>
</feature>
<evidence type="ECO:0000313" key="18">
    <source>
        <dbReference type="EMBL" id="HEX62017.1"/>
    </source>
</evidence>
<dbReference type="InterPro" id="IPR041027">
    <property type="entry name" value="FtsK_alpha"/>
</dbReference>
<evidence type="ECO:0000256" key="1">
    <source>
        <dbReference type="ARBA" id="ARBA00004651"/>
    </source>
</evidence>
<evidence type="ECO:0000256" key="14">
    <source>
        <dbReference type="PROSITE-ProRule" id="PRU00289"/>
    </source>
</evidence>
<dbReference type="Gene3D" id="3.40.50.300">
    <property type="entry name" value="P-loop containing nucleotide triphosphate hydrolases"/>
    <property type="match status" value="1"/>
</dbReference>
<reference evidence="18" key="1">
    <citation type="journal article" date="2020" name="mSystems">
        <title>Genome- and Community-Level Interaction Insights into Carbon Utilization and Element Cycling Functions of Hydrothermarchaeota in Hydrothermal Sediment.</title>
        <authorList>
            <person name="Zhou Z."/>
            <person name="Liu Y."/>
            <person name="Xu W."/>
            <person name="Pan J."/>
            <person name="Luo Z.H."/>
            <person name="Li M."/>
        </authorList>
    </citation>
    <scope>NUCLEOTIDE SEQUENCE [LARGE SCALE GENOMIC DNA]</scope>
    <source>
        <strain evidence="18">SpSt-361</strain>
    </source>
</reference>
<sequence>MGRYRKRSIKFNLKDESFQSTVGIILFVFAIITVLSFFGQAAGFGSFLQDALNKFFGWGAFLIPIVTGFLGLVLLRLRIKIPFVELRTFYGLTILSFSLLGLFHFFFRSEEAYYQAATLGQGGGLAGYYIQLLLRKVFSAIGAFLILSAGGIVGVLITLNISLDEALFYLSRTAQKVGQFIQTNLWRGKTFKEPSLPRSAEEIKETETEMPKEEEMEIATPYTAPTIKTAVPKRRPAWEYPSLDLLNDPPETAAERGDIEKNAEIIEQTLSSFGVKARIADVNLGPTVTQYALEAERGTKLSTITNLSSDLALALASKTGTVRIEAPIPGKSQVGVEVPNLKSQLVTLKEILTSEQMNNASSKLAVVLGRDVSGTPVVDDLDRMPHVLIAGATGSGKSIMLRTILATILFRASPEEIRFILIDPKRVEFTNYNGIPHLLMPVIVEPEKTLPAFKWALSEMNKRYRMFQEAGVRDIDDYNAKAEEKIPYILIVVDELADIMVVAPAEVEKAITRLAQMARATGLHLILATQHPSIDVLTGLIKANIPCRIAFNVTSLINSRVILDMPGAEKLLGKGDMLYLPPDRSKPIRIQSPFVSNEEIGRILSFIKNSGWNPDYVAEEEIGEIEKQIETLNEPTDPLFKEAVEIVTQYERASASLLQRRLSIGYARAARILDELEARKIVGPAEGSKPREVLRRSIEEIL</sequence>
<keyword evidence="3" id="KW-1003">Cell membrane</keyword>
<keyword evidence="9 16" id="KW-1133">Transmembrane helix</keyword>
<keyword evidence="11 16" id="KW-0472">Membrane</keyword>
<dbReference type="GO" id="GO:0005524">
    <property type="term" value="F:ATP binding"/>
    <property type="evidence" value="ECO:0007669"/>
    <property type="project" value="UniProtKB-UniRule"/>
</dbReference>
<dbReference type="InterPro" id="IPR050206">
    <property type="entry name" value="FtsK/SpoIIIE/SftA"/>
</dbReference>
<dbReference type="SMART" id="SM00843">
    <property type="entry name" value="Ftsk_gamma"/>
    <property type="match status" value="1"/>
</dbReference>
<dbReference type="InterPro" id="IPR003593">
    <property type="entry name" value="AAA+_ATPase"/>
</dbReference>
<dbReference type="Pfam" id="PF09397">
    <property type="entry name" value="FtsK_gamma"/>
    <property type="match status" value="1"/>
</dbReference>
<protein>
    <submittedName>
        <fullName evidence="18">DNA translocase FtsK</fullName>
    </submittedName>
</protein>
<dbReference type="InterPro" id="IPR025199">
    <property type="entry name" value="FtsK_4TM"/>
</dbReference>
<dbReference type="PROSITE" id="PS50901">
    <property type="entry name" value="FTSK"/>
    <property type="match status" value="1"/>
</dbReference>
<evidence type="ECO:0000256" key="16">
    <source>
        <dbReference type="SAM" id="Phobius"/>
    </source>
</evidence>
<dbReference type="PANTHER" id="PTHR22683:SF41">
    <property type="entry name" value="DNA TRANSLOCASE FTSK"/>
    <property type="match status" value="1"/>
</dbReference>
<evidence type="ECO:0000256" key="7">
    <source>
        <dbReference type="ARBA" id="ARBA00022829"/>
    </source>
</evidence>
<evidence type="ECO:0000259" key="17">
    <source>
        <dbReference type="PROSITE" id="PS50901"/>
    </source>
</evidence>
<keyword evidence="4" id="KW-0132">Cell division</keyword>
<accession>A0A831Z322</accession>
<proteinExistence type="inferred from homology"/>
<dbReference type="InterPro" id="IPR027417">
    <property type="entry name" value="P-loop_NTPase"/>
</dbReference>
<dbReference type="Gene3D" id="1.10.10.10">
    <property type="entry name" value="Winged helix-like DNA-binding domain superfamily/Winged helix DNA-binding domain"/>
    <property type="match status" value="1"/>
</dbReference>
<dbReference type="SUPFAM" id="SSF46785">
    <property type="entry name" value="Winged helix' DNA-binding domain"/>
    <property type="match status" value="1"/>
</dbReference>
<comment type="subunit">
    <text evidence="13">Homohexamer. Forms a ring that surrounds DNA.</text>
</comment>
<dbReference type="InterPro" id="IPR002543">
    <property type="entry name" value="FtsK_dom"/>
</dbReference>
<dbReference type="InterPro" id="IPR018541">
    <property type="entry name" value="Ftsk_gamma"/>
</dbReference>
<evidence type="ECO:0000256" key="6">
    <source>
        <dbReference type="ARBA" id="ARBA00022741"/>
    </source>
</evidence>
<dbReference type="PANTHER" id="PTHR22683">
    <property type="entry name" value="SPORULATION PROTEIN RELATED"/>
    <property type="match status" value="1"/>
</dbReference>
<dbReference type="InterPro" id="IPR036390">
    <property type="entry name" value="WH_DNA-bd_sf"/>
</dbReference>
<feature type="binding site" evidence="14">
    <location>
        <begin position="391"/>
        <end position="398"/>
    </location>
    <ligand>
        <name>ATP</name>
        <dbReference type="ChEBI" id="CHEBI:30616"/>
    </ligand>
</feature>
<dbReference type="Gene3D" id="3.30.980.40">
    <property type="match status" value="1"/>
</dbReference>
<dbReference type="GO" id="GO:0005886">
    <property type="term" value="C:plasma membrane"/>
    <property type="evidence" value="ECO:0007669"/>
    <property type="project" value="UniProtKB-SubCell"/>
</dbReference>
<keyword evidence="7" id="KW-0159">Chromosome partition</keyword>
<evidence type="ECO:0000256" key="8">
    <source>
        <dbReference type="ARBA" id="ARBA00022840"/>
    </source>
</evidence>
<feature type="transmembrane region" description="Helical" evidence="16">
    <location>
        <begin position="113"/>
        <end position="130"/>
    </location>
</feature>
<dbReference type="SMART" id="SM00382">
    <property type="entry name" value="AAA"/>
    <property type="match status" value="1"/>
</dbReference>
<feature type="transmembrane region" description="Helical" evidence="16">
    <location>
        <begin position="137"/>
        <end position="163"/>
    </location>
</feature>
<keyword evidence="5 16" id="KW-0812">Transmembrane</keyword>
<dbReference type="GO" id="GO:0007059">
    <property type="term" value="P:chromosome segregation"/>
    <property type="evidence" value="ECO:0007669"/>
    <property type="project" value="UniProtKB-KW"/>
</dbReference>
<evidence type="ECO:0000256" key="5">
    <source>
        <dbReference type="ARBA" id="ARBA00022692"/>
    </source>
</evidence>
<feature type="transmembrane region" description="Helical" evidence="16">
    <location>
        <begin position="55"/>
        <end position="77"/>
    </location>
</feature>
<dbReference type="Pfam" id="PF13491">
    <property type="entry name" value="FtsK_4TM"/>
    <property type="match status" value="1"/>
</dbReference>
<evidence type="ECO:0000256" key="12">
    <source>
        <dbReference type="ARBA" id="ARBA00023306"/>
    </source>
</evidence>
<evidence type="ECO:0000256" key="4">
    <source>
        <dbReference type="ARBA" id="ARBA00022618"/>
    </source>
</evidence>
<dbReference type="GO" id="GO:0003677">
    <property type="term" value="F:DNA binding"/>
    <property type="evidence" value="ECO:0007669"/>
    <property type="project" value="UniProtKB-KW"/>
</dbReference>
<dbReference type="InterPro" id="IPR036388">
    <property type="entry name" value="WH-like_DNA-bd_sf"/>
</dbReference>
<dbReference type="SUPFAM" id="SSF52540">
    <property type="entry name" value="P-loop containing nucleoside triphosphate hydrolases"/>
    <property type="match status" value="1"/>
</dbReference>
<keyword evidence="8 14" id="KW-0067">ATP-binding</keyword>
<feature type="compositionally biased region" description="Basic and acidic residues" evidence="15">
    <location>
        <begin position="199"/>
        <end position="213"/>
    </location>
</feature>
<name>A0A831Z322_UNCKA</name>
<comment type="subcellular location">
    <subcellularLocation>
        <location evidence="1">Cell membrane</location>
        <topology evidence="1">Multi-pass membrane protein</topology>
    </subcellularLocation>
</comment>
<comment type="caution">
    <text evidence="18">The sequence shown here is derived from an EMBL/GenBank/DDBJ whole genome shotgun (WGS) entry which is preliminary data.</text>
</comment>
<dbReference type="EMBL" id="DSPJ01000068">
    <property type="protein sequence ID" value="HEX62017.1"/>
    <property type="molecule type" value="Genomic_DNA"/>
</dbReference>